<gene>
    <name evidence="1" type="ORF">BDN72DRAFT_310103</name>
</gene>
<keyword evidence="2" id="KW-1185">Reference proteome</keyword>
<sequence length="207" mass="23210">MWIPPSDFTTCNPFHITATLTLLPRCNKVTAPTHAYMHPHDASMFAVNRTSSVSHCFSICLIRNGHGSNMTVVLRLRDLGRSILRGLNSLEAVVACCGITVTTVTRRFLRRWIYDWKDSFNCLMHTMSRPSVHHSFRYEVVVFKCTLFPSQPILSVALPWSTQMFPGITKILKASLLCVATISLLLIKANGMRTLISGSRKPLFSLG</sequence>
<proteinExistence type="predicted"/>
<evidence type="ECO:0000313" key="2">
    <source>
        <dbReference type="Proteomes" id="UP000308600"/>
    </source>
</evidence>
<accession>A0ACD3ACF4</accession>
<name>A0ACD3ACF4_9AGAR</name>
<protein>
    <submittedName>
        <fullName evidence="1">Uncharacterized protein</fullName>
    </submittedName>
</protein>
<dbReference type="EMBL" id="ML208516">
    <property type="protein sequence ID" value="TFK63563.1"/>
    <property type="molecule type" value="Genomic_DNA"/>
</dbReference>
<evidence type="ECO:0000313" key="1">
    <source>
        <dbReference type="EMBL" id="TFK63563.1"/>
    </source>
</evidence>
<reference evidence="1 2" key="1">
    <citation type="journal article" date="2019" name="Nat. Ecol. Evol.">
        <title>Megaphylogeny resolves global patterns of mushroom evolution.</title>
        <authorList>
            <person name="Varga T."/>
            <person name="Krizsan K."/>
            <person name="Foldi C."/>
            <person name="Dima B."/>
            <person name="Sanchez-Garcia M."/>
            <person name="Sanchez-Ramirez S."/>
            <person name="Szollosi G.J."/>
            <person name="Szarkandi J.G."/>
            <person name="Papp V."/>
            <person name="Albert L."/>
            <person name="Andreopoulos W."/>
            <person name="Angelini C."/>
            <person name="Antonin V."/>
            <person name="Barry K.W."/>
            <person name="Bougher N.L."/>
            <person name="Buchanan P."/>
            <person name="Buyck B."/>
            <person name="Bense V."/>
            <person name="Catcheside P."/>
            <person name="Chovatia M."/>
            <person name="Cooper J."/>
            <person name="Damon W."/>
            <person name="Desjardin D."/>
            <person name="Finy P."/>
            <person name="Geml J."/>
            <person name="Haridas S."/>
            <person name="Hughes K."/>
            <person name="Justo A."/>
            <person name="Karasinski D."/>
            <person name="Kautmanova I."/>
            <person name="Kiss B."/>
            <person name="Kocsube S."/>
            <person name="Kotiranta H."/>
            <person name="LaButti K.M."/>
            <person name="Lechner B.E."/>
            <person name="Liimatainen K."/>
            <person name="Lipzen A."/>
            <person name="Lukacs Z."/>
            <person name="Mihaltcheva S."/>
            <person name="Morgado L.N."/>
            <person name="Niskanen T."/>
            <person name="Noordeloos M.E."/>
            <person name="Ohm R.A."/>
            <person name="Ortiz-Santana B."/>
            <person name="Ovrebo C."/>
            <person name="Racz N."/>
            <person name="Riley R."/>
            <person name="Savchenko A."/>
            <person name="Shiryaev A."/>
            <person name="Soop K."/>
            <person name="Spirin V."/>
            <person name="Szebenyi C."/>
            <person name="Tomsovsky M."/>
            <person name="Tulloss R.E."/>
            <person name="Uehling J."/>
            <person name="Grigoriev I.V."/>
            <person name="Vagvolgyi C."/>
            <person name="Papp T."/>
            <person name="Martin F.M."/>
            <person name="Miettinen O."/>
            <person name="Hibbett D.S."/>
            <person name="Nagy L.G."/>
        </authorList>
    </citation>
    <scope>NUCLEOTIDE SEQUENCE [LARGE SCALE GENOMIC DNA]</scope>
    <source>
        <strain evidence="1 2">NL-1719</strain>
    </source>
</reference>
<organism evidence="1 2">
    <name type="scientific">Pluteus cervinus</name>
    <dbReference type="NCBI Taxonomy" id="181527"/>
    <lineage>
        <taxon>Eukaryota</taxon>
        <taxon>Fungi</taxon>
        <taxon>Dikarya</taxon>
        <taxon>Basidiomycota</taxon>
        <taxon>Agaricomycotina</taxon>
        <taxon>Agaricomycetes</taxon>
        <taxon>Agaricomycetidae</taxon>
        <taxon>Agaricales</taxon>
        <taxon>Pluteineae</taxon>
        <taxon>Pluteaceae</taxon>
        <taxon>Pluteus</taxon>
    </lineage>
</organism>
<dbReference type="Proteomes" id="UP000308600">
    <property type="component" value="Unassembled WGS sequence"/>
</dbReference>